<evidence type="ECO:0000313" key="14">
    <source>
        <dbReference type="Proteomes" id="UP001604336"/>
    </source>
</evidence>
<sequence>MAPQISHLVQALQYKTTIPGMPDCEGDYIITVCHYIIILCSSRQDQQDDKVISLLEKLNDSVKNCSTDLVQDQSFMMLLRSFVRELKVFFKVPNSKSTTLSHIELLAVFIDFLLEIYNGIYYLPRTHMDSMESCQKGLKFFITFLGDKPASQPTSLDENKNVLTDIEAVANDMGSVLYLSYFHIGEKKDWEKDSRQGLALANILEKIEQVKENIKEQCMAASWKKLTPKNIVVSLFLFDSLLDDLNILMIEKYETSIDVKDQIRTIIEELKSLRSFLEDMEVQKHPELEGFLIQTSDMAYEVLYILTSYAPVWYLTLRLPQVMEKIKLIRLPLEKLNKYPTEQVSSQDDKPLEDIVVDFHADTNRIAGMLKDVEIPSQKAPFIEEDIFVGLDDEANVITEILLGNQKKQQIISIWGMPGLGKTTLAKKIYGDDRIVKYFHKRAYCVISQTYDKKNTLIAILASMSNLERDELSKLDEETLGEKLYKSLCGEETRFLIILDDIWKDVWSDLRTYFPENQSGSRILFTTRFEKIGSQASDKSIVRNLRFLTNDECWELLKIKVFHNVQLEDIGELEDIGMKIARKCGGLPLAVVVIAAVLANIKKNKAKWEEVAESLSSNISKDNSCMKILELSYNYLPMHLKPCFLYFGAFEEDREIPVQKLISLWVAEGFVQKVSKKQSNAVSYGYLTDLISRGLVQVGKRRSDGGVKICYVHDLLREMCLTIAEKTNFMKVIQDLPLTLRKLTLTDFKLNSKEMKMIGELPKLEVLKLESSVIEDDQWNPNEGEFQQLRFLKLYRILLEELNVSSDNFPRLEQLVLRRFDTAIPSSVGDIPTLVKIKIKWCTKQVEESALKILEEQTDELLKVHGDEVNKAHRHVWRVRLSATAREIRENPARTIFFRHVEARPGSCLRMVCGNRLPLLRRGSAWAPAAAHEHENSFFRRMTFEANCLLTYFGPPGGITLSVE</sequence>
<comment type="function">
    <text evidence="1">Confers resistance to late blight (Phytophthora infestans) races carrying the avirulence gene Avr1. Resistance proteins guard the plant against pathogens that contain an appropriate avirulence protein via an indirect interaction with this avirulence protein. That triggers a defense system including the hypersensitive response, which restricts the pathogen growth.</text>
</comment>
<keyword evidence="10" id="KW-0067">ATP-binding</keyword>
<evidence type="ECO:0000256" key="10">
    <source>
        <dbReference type="ARBA" id="ARBA00022840"/>
    </source>
</evidence>
<protein>
    <submittedName>
        <fullName evidence="13">Disease resistance protein</fullName>
    </submittedName>
</protein>
<dbReference type="PRINTS" id="PR00364">
    <property type="entry name" value="DISEASERSIST"/>
</dbReference>
<dbReference type="InterPro" id="IPR027417">
    <property type="entry name" value="P-loop_NTPase"/>
</dbReference>
<evidence type="ECO:0000256" key="1">
    <source>
        <dbReference type="ARBA" id="ARBA00002074"/>
    </source>
</evidence>
<dbReference type="Pfam" id="PF00931">
    <property type="entry name" value="NB-ARC"/>
    <property type="match status" value="1"/>
</dbReference>
<dbReference type="InterPro" id="IPR032675">
    <property type="entry name" value="LRR_dom_sf"/>
</dbReference>
<feature type="domain" description="Disease resistance protein winged helix" evidence="12">
    <location>
        <begin position="650"/>
        <end position="719"/>
    </location>
</feature>
<dbReference type="InterPro" id="IPR058922">
    <property type="entry name" value="WHD_DRP"/>
</dbReference>
<reference evidence="14" key="1">
    <citation type="submission" date="2024-07" db="EMBL/GenBank/DDBJ databases">
        <title>Two chromosome-level genome assemblies of Korean endemic species Abeliophyllum distichum and Forsythia ovata (Oleaceae).</title>
        <authorList>
            <person name="Jang H."/>
        </authorList>
    </citation>
    <scope>NUCLEOTIDE SEQUENCE [LARGE SCALE GENOMIC DNA]</scope>
</reference>
<comment type="caution">
    <text evidence="13">The sequence shown here is derived from an EMBL/GenBank/DDBJ whole genome shotgun (WGS) entry which is preliminary data.</text>
</comment>
<evidence type="ECO:0000256" key="4">
    <source>
        <dbReference type="ARBA" id="ARBA00022490"/>
    </source>
</evidence>
<evidence type="ECO:0000256" key="5">
    <source>
        <dbReference type="ARBA" id="ARBA00022614"/>
    </source>
</evidence>
<evidence type="ECO:0000256" key="3">
    <source>
        <dbReference type="ARBA" id="ARBA00008894"/>
    </source>
</evidence>
<comment type="subcellular location">
    <subcellularLocation>
        <location evidence="2">Cytoplasm</location>
    </subcellularLocation>
</comment>
<keyword evidence="8" id="KW-0547">Nucleotide-binding</keyword>
<feature type="domain" description="NB-ARC" evidence="11">
    <location>
        <begin position="395"/>
        <end position="564"/>
    </location>
</feature>
<evidence type="ECO:0000256" key="6">
    <source>
        <dbReference type="ARBA" id="ARBA00022667"/>
    </source>
</evidence>
<dbReference type="SUPFAM" id="SSF52047">
    <property type="entry name" value="RNI-like"/>
    <property type="match status" value="1"/>
</dbReference>
<dbReference type="InterPro" id="IPR044974">
    <property type="entry name" value="Disease_R_plants"/>
</dbReference>
<dbReference type="FunFam" id="1.10.10.10:FF:000322">
    <property type="entry name" value="Probable disease resistance protein At1g63360"/>
    <property type="match status" value="1"/>
</dbReference>
<gene>
    <name evidence="13" type="ORF">Adt_06336</name>
</gene>
<dbReference type="SUPFAM" id="SSF52540">
    <property type="entry name" value="P-loop containing nucleoside triphosphate hydrolases"/>
    <property type="match status" value="1"/>
</dbReference>
<dbReference type="InterPro" id="IPR042197">
    <property type="entry name" value="Apaf_helical"/>
</dbReference>
<name>A0ABD1V8U1_9LAMI</name>
<dbReference type="GO" id="GO:0005737">
    <property type="term" value="C:cytoplasm"/>
    <property type="evidence" value="ECO:0007669"/>
    <property type="project" value="UniProtKB-SubCell"/>
</dbReference>
<evidence type="ECO:0000259" key="12">
    <source>
        <dbReference type="Pfam" id="PF23559"/>
    </source>
</evidence>
<dbReference type="AlphaFoldDB" id="A0ABD1V8U1"/>
<dbReference type="Pfam" id="PF23559">
    <property type="entry name" value="WHD_DRP"/>
    <property type="match status" value="1"/>
</dbReference>
<dbReference type="Gene3D" id="1.10.10.10">
    <property type="entry name" value="Winged helix-like DNA-binding domain superfamily/Winged helix DNA-binding domain"/>
    <property type="match status" value="1"/>
</dbReference>
<keyword evidence="9" id="KW-0611">Plant defense</keyword>
<organism evidence="13 14">
    <name type="scientific">Abeliophyllum distichum</name>
    <dbReference type="NCBI Taxonomy" id="126358"/>
    <lineage>
        <taxon>Eukaryota</taxon>
        <taxon>Viridiplantae</taxon>
        <taxon>Streptophyta</taxon>
        <taxon>Embryophyta</taxon>
        <taxon>Tracheophyta</taxon>
        <taxon>Spermatophyta</taxon>
        <taxon>Magnoliopsida</taxon>
        <taxon>eudicotyledons</taxon>
        <taxon>Gunneridae</taxon>
        <taxon>Pentapetalae</taxon>
        <taxon>asterids</taxon>
        <taxon>lamiids</taxon>
        <taxon>Lamiales</taxon>
        <taxon>Oleaceae</taxon>
        <taxon>Forsythieae</taxon>
        <taxon>Abeliophyllum</taxon>
    </lineage>
</organism>
<dbReference type="Gene3D" id="1.10.8.430">
    <property type="entry name" value="Helical domain of apoptotic protease-activating factors"/>
    <property type="match status" value="1"/>
</dbReference>
<keyword evidence="5" id="KW-0433">Leucine-rich repeat</keyword>
<evidence type="ECO:0000256" key="7">
    <source>
        <dbReference type="ARBA" id="ARBA00022737"/>
    </source>
</evidence>
<dbReference type="Gene3D" id="3.80.10.10">
    <property type="entry name" value="Ribonuclease Inhibitor"/>
    <property type="match status" value="1"/>
</dbReference>
<dbReference type="Gene3D" id="3.40.50.300">
    <property type="entry name" value="P-loop containing nucleotide triphosphate hydrolases"/>
    <property type="match status" value="1"/>
</dbReference>
<dbReference type="GO" id="GO:0009626">
    <property type="term" value="P:plant-type hypersensitive response"/>
    <property type="evidence" value="ECO:0007669"/>
    <property type="project" value="UniProtKB-KW"/>
</dbReference>
<keyword evidence="4" id="KW-0963">Cytoplasm</keyword>
<comment type="similarity">
    <text evidence="3">Belongs to the disease resistance NB-LRR family.</text>
</comment>
<dbReference type="PANTHER" id="PTHR23155">
    <property type="entry name" value="DISEASE RESISTANCE PROTEIN RP"/>
    <property type="match status" value="1"/>
</dbReference>
<keyword evidence="14" id="KW-1185">Reference proteome</keyword>
<dbReference type="FunFam" id="3.40.50.300:FF:001091">
    <property type="entry name" value="Probable disease resistance protein At1g61300"/>
    <property type="match status" value="1"/>
</dbReference>
<dbReference type="PANTHER" id="PTHR23155:SF1152">
    <property type="entry name" value="AAA+ ATPASE DOMAIN-CONTAINING PROTEIN"/>
    <property type="match status" value="1"/>
</dbReference>
<dbReference type="InterPro" id="IPR036388">
    <property type="entry name" value="WH-like_DNA-bd_sf"/>
</dbReference>
<dbReference type="GO" id="GO:0051607">
    <property type="term" value="P:defense response to virus"/>
    <property type="evidence" value="ECO:0007669"/>
    <property type="project" value="UniProtKB-ARBA"/>
</dbReference>
<evidence type="ECO:0000259" key="11">
    <source>
        <dbReference type="Pfam" id="PF00931"/>
    </source>
</evidence>
<dbReference type="GO" id="GO:0005524">
    <property type="term" value="F:ATP binding"/>
    <property type="evidence" value="ECO:0007669"/>
    <property type="project" value="UniProtKB-KW"/>
</dbReference>
<keyword evidence="7" id="KW-0677">Repeat</keyword>
<evidence type="ECO:0000256" key="9">
    <source>
        <dbReference type="ARBA" id="ARBA00022821"/>
    </source>
</evidence>
<dbReference type="EMBL" id="JBFOLK010000002">
    <property type="protein sequence ID" value="KAL2532985.1"/>
    <property type="molecule type" value="Genomic_DNA"/>
</dbReference>
<dbReference type="Proteomes" id="UP001604336">
    <property type="component" value="Unassembled WGS sequence"/>
</dbReference>
<keyword evidence="6" id="KW-0381">Hypersensitive response</keyword>
<evidence type="ECO:0000256" key="2">
    <source>
        <dbReference type="ARBA" id="ARBA00004496"/>
    </source>
</evidence>
<dbReference type="InterPro" id="IPR002182">
    <property type="entry name" value="NB-ARC"/>
</dbReference>
<proteinExistence type="inferred from homology"/>
<evidence type="ECO:0000313" key="13">
    <source>
        <dbReference type="EMBL" id="KAL2532985.1"/>
    </source>
</evidence>
<accession>A0ABD1V8U1</accession>
<evidence type="ECO:0000256" key="8">
    <source>
        <dbReference type="ARBA" id="ARBA00022741"/>
    </source>
</evidence>